<evidence type="ECO:0000313" key="3">
    <source>
        <dbReference type="EnsemblMetazoa" id="G17634.1:cds"/>
    </source>
</evidence>
<dbReference type="OrthoDB" id="6140923at2759"/>
<keyword evidence="4" id="KW-1185">Reference proteome</keyword>
<dbReference type="OMA" id="ICDENVQ"/>
<feature type="domain" description="Myb/SANT-like DNA-binding" evidence="2">
    <location>
        <begin position="85"/>
        <end position="159"/>
    </location>
</feature>
<dbReference type="InterPro" id="IPR044822">
    <property type="entry name" value="Myb_DNA-bind_4"/>
</dbReference>
<feature type="compositionally biased region" description="Polar residues" evidence="1">
    <location>
        <begin position="184"/>
        <end position="194"/>
    </location>
</feature>
<evidence type="ECO:0000256" key="1">
    <source>
        <dbReference type="SAM" id="MobiDB-lite"/>
    </source>
</evidence>
<proteinExistence type="predicted"/>
<feature type="region of interest" description="Disordered" evidence="1">
    <location>
        <begin position="43"/>
        <end position="82"/>
    </location>
</feature>
<feature type="compositionally biased region" description="Pro residues" evidence="1">
    <location>
        <begin position="54"/>
        <end position="64"/>
    </location>
</feature>
<protein>
    <recommendedName>
        <fullName evidence="2">Myb/SANT-like DNA-binding domain-containing protein</fullName>
    </recommendedName>
</protein>
<dbReference type="Gene3D" id="1.10.10.60">
    <property type="entry name" value="Homeodomain-like"/>
    <property type="match status" value="1"/>
</dbReference>
<dbReference type="Proteomes" id="UP000005408">
    <property type="component" value="Unassembled WGS sequence"/>
</dbReference>
<organism evidence="3 4">
    <name type="scientific">Magallana gigas</name>
    <name type="common">Pacific oyster</name>
    <name type="synonym">Crassostrea gigas</name>
    <dbReference type="NCBI Taxonomy" id="29159"/>
    <lineage>
        <taxon>Eukaryota</taxon>
        <taxon>Metazoa</taxon>
        <taxon>Spiralia</taxon>
        <taxon>Lophotrochozoa</taxon>
        <taxon>Mollusca</taxon>
        <taxon>Bivalvia</taxon>
        <taxon>Autobranchia</taxon>
        <taxon>Pteriomorphia</taxon>
        <taxon>Ostreida</taxon>
        <taxon>Ostreoidea</taxon>
        <taxon>Ostreidae</taxon>
        <taxon>Magallana</taxon>
    </lineage>
</organism>
<evidence type="ECO:0000259" key="2">
    <source>
        <dbReference type="Pfam" id="PF13837"/>
    </source>
</evidence>
<name>A0A8W8JBQ9_MAGGI</name>
<feature type="compositionally biased region" description="Basic residues" evidence="1">
    <location>
        <begin position="218"/>
        <end position="229"/>
    </location>
</feature>
<dbReference type="Pfam" id="PF13837">
    <property type="entry name" value="Myb_DNA-bind_4"/>
    <property type="match status" value="1"/>
</dbReference>
<sequence>MPKLLIKGANGASFSIICDENVQQQLLSPDADPRLKDMIVKMLIEQQKPEPQFDKPPPPAPPPTSQSDTAETDSPSSSESVGYVHVWKDKEEDMLVHLRHERQDLFLKSRNHGVLWQEISKELSQTFKTKITSTQALNKYNNLKKKWKEIIDAGTGTERKDFRLKEEFALVFGTKPSSKPVLTLDSTANITNDNPSPPRSPQSTSPSSSPPKSQPNKGKQHPKKRKLHSSKSLLEELTIREKEFNSKIEKFHHEKMQRMDRFLDLFEKSLEKK</sequence>
<accession>A0A8W8JBQ9</accession>
<dbReference type="EnsemblMetazoa" id="G17634.1">
    <property type="protein sequence ID" value="G17634.1:cds"/>
    <property type="gene ID" value="G17634"/>
</dbReference>
<feature type="region of interest" description="Disordered" evidence="1">
    <location>
        <begin position="181"/>
        <end position="234"/>
    </location>
</feature>
<evidence type="ECO:0000313" key="4">
    <source>
        <dbReference type="Proteomes" id="UP000005408"/>
    </source>
</evidence>
<dbReference type="AlphaFoldDB" id="A0A8W8JBQ9"/>
<reference evidence="3" key="1">
    <citation type="submission" date="2022-08" db="UniProtKB">
        <authorList>
            <consortium name="EnsemblMetazoa"/>
        </authorList>
    </citation>
    <scope>IDENTIFICATION</scope>
    <source>
        <strain evidence="3">05x7-T-G4-1.051#20</strain>
    </source>
</reference>